<protein>
    <recommendedName>
        <fullName evidence="4">YtxH-like protein</fullName>
    </recommendedName>
</protein>
<evidence type="ECO:0000256" key="1">
    <source>
        <dbReference type="SAM" id="Phobius"/>
    </source>
</evidence>
<dbReference type="EMBL" id="JACEFG010000003">
    <property type="protein sequence ID" value="MBA2176269.1"/>
    <property type="molecule type" value="Genomic_DNA"/>
</dbReference>
<keyword evidence="1" id="KW-1133">Transmembrane helix</keyword>
<dbReference type="AlphaFoldDB" id="A0A838CWQ8"/>
<comment type="caution">
    <text evidence="2">The sequence shown here is derived from an EMBL/GenBank/DDBJ whole genome shotgun (WGS) entry which is preliminary data.</text>
</comment>
<feature type="transmembrane region" description="Helical" evidence="1">
    <location>
        <begin position="6"/>
        <end position="26"/>
    </location>
</feature>
<evidence type="ECO:0000313" key="2">
    <source>
        <dbReference type="EMBL" id="MBA2176269.1"/>
    </source>
</evidence>
<sequence>MAKNRNTNWVALGTAGAIGAAAMYGVSRMNQNGTMQKAADNARQALSKESLQNMGDQIQAAHQQSMNQLENNFPNDHQYS</sequence>
<evidence type="ECO:0008006" key="4">
    <source>
        <dbReference type="Google" id="ProtNLM"/>
    </source>
</evidence>
<evidence type="ECO:0000313" key="3">
    <source>
        <dbReference type="Proteomes" id="UP000571017"/>
    </source>
</evidence>
<name>A0A838CWQ8_9BACI</name>
<organism evidence="2 3">
    <name type="scientific">Halobacillus locisalis</name>
    <dbReference type="NCBI Taxonomy" id="220753"/>
    <lineage>
        <taxon>Bacteria</taxon>
        <taxon>Bacillati</taxon>
        <taxon>Bacillota</taxon>
        <taxon>Bacilli</taxon>
        <taxon>Bacillales</taxon>
        <taxon>Bacillaceae</taxon>
        <taxon>Halobacillus</taxon>
    </lineage>
</organism>
<accession>A0A838CWQ8</accession>
<dbReference type="RefSeq" id="WP_181473300.1">
    <property type="nucleotide sequence ID" value="NZ_JACEFG010000003.1"/>
</dbReference>
<keyword evidence="1" id="KW-0472">Membrane</keyword>
<proteinExistence type="predicted"/>
<keyword evidence="1" id="KW-0812">Transmembrane</keyword>
<reference evidence="2 3" key="1">
    <citation type="journal article" date="2004" name="Extremophiles">
        <title>Halobacillus locisalis sp. nov., a halophilic bacterium isolated from a marine solar saltern of the Yellow Sea in Korea.</title>
        <authorList>
            <person name="Yoon J.H."/>
            <person name="Kang K.H."/>
            <person name="Oh T.K."/>
            <person name="Park Y.H."/>
        </authorList>
    </citation>
    <scope>NUCLEOTIDE SEQUENCE [LARGE SCALE GENOMIC DNA]</scope>
    <source>
        <strain evidence="2 3">KCTC 3788</strain>
    </source>
</reference>
<keyword evidence="3" id="KW-1185">Reference proteome</keyword>
<gene>
    <name evidence="2" type="ORF">H0266_15330</name>
</gene>
<dbReference type="Proteomes" id="UP000571017">
    <property type="component" value="Unassembled WGS sequence"/>
</dbReference>